<dbReference type="EMBL" id="CP028811">
    <property type="protein sequence ID" value="AWA28679.1"/>
    <property type="molecule type" value="Genomic_DNA"/>
</dbReference>
<dbReference type="NCBIfam" id="TIGR04183">
    <property type="entry name" value="Por_Secre_tail"/>
    <property type="match status" value="1"/>
</dbReference>
<dbReference type="KEGG" id="fmg:HYN48_00475"/>
<dbReference type="NCBIfam" id="TIGR01451">
    <property type="entry name" value="B_ant_repeat"/>
    <property type="match status" value="1"/>
</dbReference>
<sequence>MKKLLLYFLFFSAASQAQIVNIPDPNFKADLINKGIDLNSDGDIQVSEAEAVTSLGMVDLNISSLEGIQSFVNLTSLTCYNLNLTALDVSGLTHLGELNCGHNAAMTSLNLSGCTSLANCRASNCALTSLDTSGLIHLYNLDVSNNQLTSLNLAGWVSSDGGYLLARYNQLTSVDASDMGNLIMLDFSHNALTTLDVTGTNVSTDIALSYNHLTSLDLSNSPIQGVDASHNNLASISLNPNTQYNHLWLDNNQLVNLDVSGLYVRDLNANHNNLTSINFQGTRIYTVYLNGNNFQTVDLSGAIRINSFCSIDIDSNPYLETFFAKNGNSDYLSFIGDFSLEYVCIDESDLIGGSSPPNAVFSPYCIFTPGGNYNTITGNVTFDADNNGCDNTDPDQPYVKLNLTSGNNIYSVFTTPDGNFNYFGQTGMFNVGLAMENASLFTITPPLATIVFGTNNNNLTTQDFCITATGIQNDLETIIVPLSPVRPGFDATYKIICKNKGNQILSGNVDFTYQENELDYVNASTAPDVQTAGSLSWNFSSLYPFESRSVEVRLHVNSPQETPSVNIGDQLSFSVQANPVSGDITPDDNTFSFRQTVIGSYDPNDITCLEGEHVNPTEIGNYLHYNINFENIGTAAAENIVVKDMIDLTRFDISSLQILNASHPMTPRITNGKVEFIFEGINLGASEHGNVAFKIKTKNTLVTGNSVSQKADIYFDYNFPVATNVAVTTFDTLGTDNVVLDDDISIYPNPTKGLVNIKSDSEIKSVELFDVQGRQLLRKNNVETLNISTYTCGVYFIKVATYKGFKTQKLIKQ</sequence>
<accession>A0A2S0RAS1</accession>
<dbReference type="GO" id="GO:0035591">
    <property type="term" value="F:signaling adaptor activity"/>
    <property type="evidence" value="ECO:0007669"/>
    <property type="project" value="TreeGrafter"/>
</dbReference>
<dbReference type="InterPro" id="IPR052574">
    <property type="entry name" value="CDIRP"/>
</dbReference>
<dbReference type="Pfam" id="PF24595">
    <property type="entry name" value="DUF7619"/>
    <property type="match status" value="1"/>
</dbReference>
<keyword evidence="8" id="KW-1185">Reference proteome</keyword>
<keyword evidence="3" id="KW-0677">Repeat</keyword>
<evidence type="ECO:0000313" key="8">
    <source>
        <dbReference type="Proteomes" id="UP000244193"/>
    </source>
</evidence>
<dbReference type="PANTHER" id="PTHR47566">
    <property type="match status" value="1"/>
</dbReference>
<dbReference type="RefSeq" id="WP_108369271.1">
    <property type="nucleotide sequence ID" value="NZ_CP028811.1"/>
</dbReference>
<proteinExistence type="predicted"/>
<keyword evidence="2 4" id="KW-0732">Signal</keyword>
<feature type="chain" id="PRO_5015640637" evidence="4">
    <location>
        <begin position="18"/>
        <end position="813"/>
    </location>
</feature>
<dbReference type="AlphaFoldDB" id="A0A2S0RAS1"/>
<name>A0A2S0RAS1_9FLAO</name>
<dbReference type="InterPro" id="IPR026444">
    <property type="entry name" value="Secre_tail"/>
</dbReference>
<evidence type="ECO:0000256" key="4">
    <source>
        <dbReference type="SAM" id="SignalP"/>
    </source>
</evidence>
<evidence type="ECO:0000313" key="7">
    <source>
        <dbReference type="EMBL" id="AWA28679.1"/>
    </source>
</evidence>
<dbReference type="Proteomes" id="UP000244193">
    <property type="component" value="Chromosome"/>
</dbReference>
<evidence type="ECO:0000256" key="3">
    <source>
        <dbReference type="ARBA" id="ARBA00022737"/>
    </source>
</evidence>
<protein>
    <submittedName>
        <fullName evidence="7">Uncharacterized protein</fullName>
    </submittedName>
</protein>
<feature type="domain" description="DUF7619" evidence="6">
    <location>
        <begin position="602"/>
        <end position="729"/>
    </location>
</feature>
<organism evidence="7 8">
    <name type="scientific">Flavobacterium magnum</name>
    <dbReference type="NCBI Taxonomy" id="2162713"/>
    <lineage>
        <taxon>Bacteria</taxon>
        <taxon>Pseudomonadati</taxon>
        <taxon>Bacteroidota</taxon>
        <taxon>Flavobacteriia</taxon>
        <taxon>Flavobacteriales</taxon>
        <taxon>Flavobacteriaceae</taxon>
        <taxon>Flavobacterium</taxon>
    </lineage>
</organism>
<dbReference type="Pfam" id="PF18962">
    <property type="entry name" value="Por_Secre_tail"/>
    <property type="match status" value="1"/>
</dbReference>
<gene>
    <name evidence="7" type="ORF">HYN48_00475</name>
</gene>
<feature type="signal peptide" evidence="4">
    <location>
        <begin position="1"/>
        <end position="17"/>
    </location>
</feature>
<dbReference type="InterPro" id="IPR032675">
    <property type="entry name" value="LRR_dom_sf"/>
</dbReference>
<evidence type="ECO:0000259" key="6">
    <source>
        <dbReference type="Pfam" id="PF24595"/>
    </source>
</evidence>
<dbReference type="InterPro" id="IPR055353">
    <property type="entry name" value="DUF7619"/>
</dbReference>
<dbReference type="InterPro" id="IPR047589">
    <property type="entry name" value="DUF11_rpt"/>
</dbReference>
<evidence type="ECO:0000256" key="2">
    <source>
        <dbReference type="ARBA" id="ARBA00022729"/>
    </source>
</evidence>
<reference evidence="7 8" key="1">
    <citation type="submission" date="2018-04" db="EMBL/GenBank/DDBJ databases">
        <title>Genome sequencing of Flavobacterium sp. HYN0048.</title>
        <authorList>
            <person name="Yi H."/>
            <person name="Baek C."/>
        </authorList>
    </citation>
    <scope>NUCLEOTIDE SEQUENCE [LARGE SCALE GENOMIC DNA]</scope>
    <source>
        <strain evidence="7 8">HYN0048</strain>
    </source>
</reference>
<keyword evidence="1" id="KW-0433">Leucine-rich repeat</keyword>
<dbReference type="PANTHER" id="PTHR47566:SF1">
    <property type="entry name" value="PROTEIN NUD1"/>
    <property type="match status" value="1"/>
</dbReference>
<dbReference type="OrthoDB" id="1110367at2"/>
<evidence type="ECO:0000256" key="1">
    <source>
        <dbReference type="ARBA" id="ARBA00022614"/>
    </source>
</evidence>
<dbReference type="SUPFAM" id="SSF52058">
    <property type="entry name" value="L domain-like"/>
    <property type="match status" value="1"/>
</dbReference>
<dbReference type="Gene3D" id="3.80.10.10">
    <property type="entry name" value="Ribonuclease Inhibitor"/>
    <property type="match status" value="1"/>
</dbReference>
<feature type="domain" description="Secretion system C-terminal sorting" evidence="5">
    <location>
        <begin position="746"/>
        <end position="811"/>
    </location>
</feature>
<evidence type="ECO:0000259" key="5">
    <source>
        <dbReference type="Pfam" id="PF18962"/>
    </source>
</evidence>